<gene>
    <name evidence="2" type="ORF">ZEAMMB73_Zm00001d013165</name>
</gene>
<dbReference type="AlphaFoldDB" id="A0A1D6GGA7"/>
<evidence type="ECO:0000256" key="1">
    <source>
        <dbReference type="SAM" id="MobiDB-lite"/>
    </source>
</evidence>
<organism evidence="2">
    <name type="scientific">Zea mays</name>
    <name type="common">Maize</name>
    <dbReference type="NCBI Taxonomy" id="4577"/>
    <lineage>
        <taxon>Eukaryota</taxon>
        <taxon>Viridiplantae</taxon>
        <taxon>Streptophyta</taxon>
        <taxon>Embryophyta</taxon>
        <taxon>Tracheophyta</taxon>
        <taxon>Spermatophyta</taxon>
        <taxon>Magnoliopsida</taxon>
        <taxon>Liliopsida</taxon>
        <taxon>Poales</taxon>
        <taxon>Poaceae</taxon>
        <taxon>PACMAD clade</taxon>
        <taxon>Panicoideae</taxon>
        <taxon>Andropogonodae</taxon>
        <taxon>Andropogoneae</taxon>
        <taxon>Tripsacinae</taxon>
        <taxon>Zea</taxon>
    </lineage>
</organism>
<protein>
    <submittedName>
        <fullName evidence="2">Uncharacterized protein</fullName>
    </submittedName>
</protein>
<feature type="compositionally biased region" description="Polar residues" evidence="1">
    <location>
        <begin position="97"/>
        <end position="107"/>
    </location>
</feature>
<evidence type="ECO:0000313" key="2">
    <source>
        <dbReference type="EMBL" id="AQK62585.1"/>
    </source>
</evidence>
<feature type="region of interest" description="Disordered" evidence="1">
    <location>
        <begin position="31"/>
        <end position="107"/>
    </location>
</feature>
<dbReference type="InParanoid" id="A0A1D6GGA7"/>
<accession>A0A1D6GGA7</accession>
<dbReference type="EMBL" id="CM000781">
    <property type="protein sequence ID" value="AQK62585.1"/>
    <property type="molecule type" value="Genomic_DNA"/>
</dbReference>
<reference evidence="2" key="1">
    <citation type="submission" date="2015-12" db="EMBL/GenBank/DDBJ databases">
        <title>Update maize B73 reference genome by single molecule sequencing technologies.</title>
        <authorList>
            <consortium name="Maize Genome Sequencing Project"/>
            <person name="Ware D."/>
        </authorList>
    </citation>
    <scope>NUCLEOTIDE SEQUENCE</scope>
    <source>
        <tissue evidence="2">Seedling</tissue>
    </source>
</reference>
<sequence>MAPPSPSTPHVGMPLPYDRLAMVESSTAAVADGAEGVGEDVGASSSMGSAAAESPAASPSSMGSAAVASSSSMVSTSTGLHLAPPPLAMPANLRFRQPSQTTRRAPA</sequence>
<name>A0A1D6GGA7_MAIZE</name>
<proteinExistence type="predicted"/>
<feature type="compositionally biased region" description="Low complexity" evidence="1">
    <location>
        <begin position="31"/>
        <end position="75"/>
    </location>
</feature>